<gene>
    <name evidence="2" type="ORF">Tci_704706</name>
</gene>
<evidence type="ECO:0000313" key="2">
    <source>
        <dbReference type="EMBL" id="GFB32735.1"/>
    </source>
</evidence>
<feature type="compositionally biased region" description="Polar residues" evidence="1">
    <location>
        <begin position="144"/>
        <end position="154"/>
    </location>
</feature>
<comment type="caution">
    <text evidence="2">The sequence shown here is derived from an EMBL/GenBank/DDBJ whole genome shotgun (WGS) entry which is preliminary data.</text>
</comment>
<name>A0A699LFX1_TANCI</name>
<feature type="compositionally biased region" description="Low complexity" evidence="1">
    <location>
        <begin position="76"/>
        <end position="85"/>
    </location>
</feature>
<feature type="region of interest" description="Disordered" evidence="1">
    <location>
        <begin position="66"/>
        <end position="85"/>
    </location>
</feature>
<organism evidence="2">
    <name type="scientific">Tanacetum cinerariifolium</name>
    <name type="common">Dalmatian daisy</name>
    <name type="synonym">Chrysanthemum cinerariifolium</name>
    <dbReference type="NCBI Taxonomy" id="118510"/>
    <lineage>
        <taxon>Eukaryota</taxon>
        <taxon>Viridiplantae</taxon>
        <taxon>Streptophyta</taxon>
        <taxon>Embryophyta</taxon>
        <taxon>Tracheophyta</taxon>
        <taxon>Spermatophyta</taxon>
        <taxon>Magnoliopsida</taxon>
        <taxon>eudicotyledons</taxon>
        <taxon>Gunneridae</taxon>
        <taxon>Pentapetalae</taxon>
        <taxon>asterids</taxon>
        <taxon>campanulids</taxon>
        <taxon>Asterales</taxon>
        <taxon>Asteraceae</taxon>
        <taxon>Asteroideae</taxon>
        <taxon>Anthemideae</taxon>
        <taxon>Anthemidinae</taxon>
        <taxon>Tanacetum</taxon>
    </lineage>
</organism>
<feature type="region of interest" description="Disordered" evidence="1">
    <location>
        <begin position="144"/>
        <end position="246"/>
    </location>
</feature>
<feature type="compositionally biased region" description="Acidic residues" evidence="1">
    <location>
        <begin position="234"/>
        <end position="246"/>
    </location>
</feature>
<proteinExistence type="predicted"/>
<dbReference type="EMBL" id="BKCJ010602903">
    <property type="protein sequence ID" value="GFB32735.1"/>
    <property type="molecule type" value="Genomic_DNA"/>
</dbReference>
<evidence type="ECO:0000256" key="1">
    <source>
        <dbReference type="SAM" id="MobiDB-lite"/>
    </source>
</evidence>
<accession>A0A699LFX1</accession>
<protein>
    <submittedName>
        <fullName evidence="2">Uncharacterized protein</fullName>
    </submittedName>
</protein>
<reference evidence="2" key="1">
    <citation type="journal article" date="2019" name="Sci. Rep.">
        <title>Draft genome of Tanacetum cinerariifolium, the natural source of mosquito coil.</title>
        <authorList>
            <person name="Yamashiro T."/>
            <person name="Shiraishi A."/>
            <person name="Satake H."/>
            <person name="Nakayama K."/>
        </authorList>
    </citation>
    <scope>NUCLEOTIDE SEQUENCE</scope>
</reference>
<feature type="compositionally biased region" description="Acidic residues" evidence="1">
    <location>
        <begin position="197"/>
        <end position="208"/>
    </location>
</feature>
<dbReference type="AlphaFoldDB" id="A0A699LFX1"/>
<sequence>MFWYTARDDLMFNMIRVISRHHDIQIYGAILPDELTNQEMLDSKAYKKYYAVASGAEPLKAKTKYKNKADKPVTPSRSKSAAAAKSTRLKTLVKVTQSGRKRRSTLVPKAKRLAVVFEVALSEAKQIKLASKRSKNEFYMSYTSDSGDGVNIQSKVPDKQQQRVTSTNEGAVVRPEVLDVPKYNSESKEESWTFSQNDEDDVEELDMNDDSKEFESDNDGYDFTPPNLSSYKADDEEEEEEKGDDD</sequence>